<proteinExistence type="predicted"/>
<evidence type="ECO:0000313" key="1">
    <source>
        <dbReference type="EMBL" id="KAK7006668.1"/>
    </source>
</evidence>
<keyword evidence="2" id="KW-1185">Reference proteome</keyword>
<comment type="caution">
    <text evidence="1">The sequence shown here is derived from an EMBL/GenBank/DDBJ whole genome shotgun (WGS) entry which is preliminary data.</text>
</comment>
<evidence type="ECO:0000313" key="2">
    <source>
        <dbReference type="Proteomes" id="UP001362999"/>
    </source>
</evidence>
<reference evidence="1 2" key="1">
    <citation type="journal article" date="2024" name="J Genomics">
        <title>Draft genome sequencing and assembly of Favolaschia claudopus CIRM-BRFM 2984 isolated from oak limbs.</title>
        <authorList>
            <person name="Navarro D."/>
            <person name="Drula E."/>
            <person name="Chaduli D."/>
            <person name="Cazenave R."/>
            <person name="Ahrendt S."/>
            <person name="Wang J."/>
            <person name="Lipzen A."/>
            <person name="Daum C."/>
            <person name="Barry K."/>
            <person name="Grigoriev I.V."/>
            <person name="Favel A."/>
            <person name="Rosso M.N."/>
            <person name="Martin F."/>
        </authorList>
    </citation>
    <scope>NUCLEOTIDE SEQUENCE [LARGE SCALE GENOMIC DNA]</scope>
    <source>
        <strain evidence="1 2">CIRM-BRFM 2984</strain>
    </source>
</reference>
<sequence>MSRIILSAKSGSDWTDNELHALNITVETLNTDSFFGSSSLPTSTVDPVLLANVKRPSGPLSKSSRLFFRYLEDAAGAFPLGTPAESAVDDFAAFLLSMMDYDEPERIVHQRLEIGFLMCGQSVCAKPDIVVMDGEKYILLVQEDKRHLSADEAEPQLIAEAVAAFAANNRRRKALGLPSIASQVFAGIVMLGTAPTFYKIPISTELATAIGRAQYPTQVTFVSKLVPPVPNLANYISEGMVPLENRRIVFQCLTAFKQFLA</sequence>
<name>A0AAW0ABY1_9AGAR</name>
<dbReference type="AlphaFoldDB" id="A0AAW0ABY1"/>
<protein>
    <submittedName>
        <fullName evidence="1">Uncharacterized protein</fullName>
    </submittedName>
</protein>
<organism evidence="1 2">
    <name type="scientific">Favolaschia claudopus</name>
    <dbReference type="NCBI Taxonomy" id="2862362"/>
    <lineage>
        <taxon>Eukaryota</taxon>
        <taxon>Fungi</taxon>
        <taxon>Dikarya</taxon>
        <taxon>Basidiomycota</taxon>
        <taxon>Agaricomycotina</taxon>
        <taxon>Agaricomycetes</taxon>
        <taxon>Agaricomycetidae</taxon>
        <taxon>Agaricales</taxon>
        <taxon>Marasmiineae</taxon>
        <taxon>Mycenaceae</taxon>
        <taxon>Favolaschia</taxon>
    </lineage>
</organism>
<accession>A0AAW0ABY1</accession>
<dbReference type="EMBL" id="JAWWNJ010000075">
    <property type="protein sequence ID" value="KAK7006668.1"/>
    <property type="molecule type" value="Genomic_DNA"/>
</dbReference>
<gene>
    <name evidence="1" type="ORF">R3P38DRAFT_2728232</name>
</gene>
<dbReference type="Proteomes" id="UP001362999">
    <property type="component" value="Unassembled WGS sequence"/>
</dbReference>